<accession>A0A0F9CJW2</accession>
<protein>
    <submittedName>
        <fullName evidence="1">Uncharacterized protein</fullName>
    </submittedName>
</protein>
<name>A0A0F9CJW2_9ZZZZ</name>
<comment type="caution">
    <text evidence="1">The sequence shown here is derived from an EMBL/GenBank/DDBJ whole genome shotgun (WGS) entry which is preliminary data.</text>
</comment>
<feature type="non-terminal residue" evidence="1">
    <location>
        <position position="35"/>
    </location>
</feature>
<dbReference type="AlphaFoldDB" id="A0A0F9CJW2"/>
<dbReference type="EMBL" id="LAZR01035736">
    <property type="protein sequence ID" value="KKL26712.1"/>
    <property type="molecule type" value="Genomic_DNA"/>
</dbReference>
<organism evidence="1">
    <name type="scientific">marine sediment metagenome</name>
    <dbReference type="NCBI Taxonomy" id="412755"/>
    <lineage>
        <taxon>unclassified sequences</taxon>
        <taxon>metagenomes</taxon>
        <taxon>ecological metagenomes</taxon>
    </lineage>
</organism>
<reference evidence="1" key="1">
    <citation type="journal article" date="2015" name="Nature">
        <title>Complex archaea that bridge the gap between prokaryotes and eukaryotes.</title>
        <authorList>
            <person name="Spang A."/>
            <person name="Saw J.H."/>
            <person name="Jorgensen S.L."/>
            <person name="Zaremba-Niedzwiedzka K."/>
            <person name="Martijn J."/>
            <person name="Lind A.E."/>
            <person name="van Eijk R."/>
            <person name="Schleper C."/>
            <person name="Guy L."/>
            <person name="Ettema T.J."/>
        </authorList>
    </citation>
    <scope>NUCLEOTIDE SEQUENCE</scope>
</reference>
<sequence length="35" mass="4226">MKNESKYLYDGFEFSDKYKEEVVEIIRHNTNVEIG</sequence>
<evidence type="ECO:0000313" key="1">
    <source>
        <dbReference type="EMBL" id="KKL26712.1"/>
    </source>
</evidence>
<gene>
    <name evidence="1" type="ORF">LCGC14_2392530</name>
</gene>
<proteinExistence type="predicted"/>